<feature type="coiled-coil region" evidence="1">
    <location>
        <begin position="70"/>
        <end position="104"/>
    </location>
</feature>
<organism evidence="3 4">
    <name type="scientific">Candidatus Doudnabacteria bacterium RIFCSPHIGHO2_01_FULL_50_11</name>
    <dbReference type="NCBI Taxonomy" id="1817828"/>
    <lineage>
        <taxon>Bacteria</taxon>
        <taxon>Candidatus Doudnaibacteriota</taxon>
    </lineage>
</organism>
<evidence type="ECO:0000256" key="2">
    <source>
        <dbReference type="SAM" id="MobiDB-lite"/>
    </source>
</evidence>
<comment type="caution">
    <text evidence="3">The sequence shown here is derived from an EMBL/GenBank/DDBJ whole genome shotgun (WGS) entry which is preliminary data.</text>
</comment>
<keyword evidence="1" id="KW-0175">Coiled coil</keyword>
<evidence type="ECO:0000313" key="4">
    <source>
        <dbReference type="Proteomes" id="UP000178377"/>
    </source>
</evidence>
<evidence type="ECO:0000313" key="3">
    <source>
        <dbReference type="EMBL" id="OGE89424.1"/>
    </source>
</evidence>
<dbReference type="AlphaFoldDB" id="A0A1F5PI07"/>
<proteinExistence type="predicted"/>
<dbReference type="STRING" id="1817828.A2722_00290"/>
<gene>
    <name evidence="3" type="ORF">A2722_00290</name>
</gene>
<feature type="region of interest" description="Disordered" evidence="2">
    <location>
        <begin position="105"/>
        <end position="126"/>
    </location>
</feature>
<protein>
    <submittedName>
        <fullName evidence="3">Uncharacterized protein</fullName>
    </submittedName>
</protein>
<sequence length="126" mass="14571">MHDNDRLSGTPIFRRAAGYVTKTVYSINDLGELEETLSALHGEGHEHEVSRQKVSRGREKHVLQLHREHLKAIEQHQKLIEQQLVELQQRKEELTKQWEGMLQDTKVLEARNPDAKDKEATTNATN</sequence>
<evidence type="ECO:0000256" key="1">
    <source>
        <dbReference type="SAM" id="Coils"/>
    </source>
</evidence>
<feature type="compositionally biased region" description="Basic and acidic residues" evidence="2">
    <location>
        <begin position="106"/>
        <end position="120"/>
    </location>
</feature>
<accession>A0A1F5PI07</accession>
<name>A0A1F5PI07_9BACT</name>
<dbReference type="Proteomes" id="UP000178377">
    <property type="component" value="Unassembled WGS sequence"/>
</dbReference>
<reference evidence="3 4" key="1">
    <citation type="journal article" date="2016" name="Nat. Commun.">
        <title>Thousands of microbial genomes shed light on interconnected biogeochemical processes in an aquifer system.</title>
        <authorList>
            <person name="Anantharaman K."/>
            <person name="Brown C.T."/>
            <person name="Hug L.A."/>
            <person name="Sharon I."/>
            <person name="Castelle C.J."/>
            <person name="Probst A.J."/>
            <person name="Thomas B.C."/>
            <person name="Singh A."/>
            <person name="Wilkins M.J."/>
            <person name="Karaoz U."/>
            <person name="Brodie E.L."/>
            <person name="Williams K.H."/>
            <person name="Hubbard S.S."/>
            <person name="Banfield J.F."/>
        </authorList>
    </citation>
    <scope>NUCLEOTIDE SEQUENCE [LARGE SCALE GENOMIC DNA]</scope>
</reference>
<dbReference type="EMBL" id="MFEO01000021">
    <property type="protein sequence ID" value="OGE89424.1"/>
    <property type="molecule type" value="Genomic_DNA"/>
</dbReference>